<dbReference type="Proteomes" id="UP000467201">
    <property type="component" value="Chromosome"/>
</dbReference>
<dbReference type="EMBL" id="AP022605">
    <property type="protein sequence ID" value="BBZ06829.1"/>
    <property type="molecule type" value="Genomic_DNA"/>
</dbReference>
<name>A0A7I7VNF7_9MYCO</name>
<evidence type="ECO:0000313" key="2">
    <source>
        <dbReference type="Proteomes" id="UP000467201"/>
    </source>
</evidence>
<protein>
    <submittedName>
        <fullName evidence="1">Uncharacterized protein</fullName>
    </submittedName>
</protein>
<evidence type="ECO:0000313" key="1">
    <source>
        <dbReference type="EMBL" id="BBZ06829.1"/>
    </source>
</evidence>
<dbReference type="AlphaFoldDB" id="A0A7I7VNF7"/>
<proteinExistence type="predicted"/>
<accession>A0A7I7VNF7</accession>
<dbReference type="KEGG" id="mdr:MDOR_09980"/>
<reference evidence="1 2" key="1">
    <citation type="journal article" date="2019" name="Emerg. Microbes Infect.">
        <title>Comprehensive subspecies identification of 175 nontuberculous mycobacteria species based on 7547 genomic profiles.</title>
        <authorList>
            <person name="Matsumoto Y."/>
            <person name="Kinjo T."/>
            <person name="Motooka D."/>
            <person name="Nabeya D."/>
            <person name="Jung N."/>
            <person name="Uechi K."/>
            <person name="Horii T."/>
            <person name="Iida T."/>
            <person name="Fujita J."/>
            <person name="Nakamura S."/>
        </authorList>
    </citation>
    <scope>NUCLEOTIDE SEQUENCE [LARGE SCALE GENOMIC DNA]</scope>
    <source>
        <strain evidence="1 2">JCM 12405</strain>
    </source>
</reference>
<organism evidence="1 2">
    <name type="scientific">Mycolicibacterium doricum</name>
    <dbReference type="NCBI Taxonomy" id="126673"/>
    <lineage>
        <taxon>Bacteria</taxon>
        <taxon>Bacillati</taxon>
        <taxon>Actinomycetota</taxon>
        <taxon>Actinomycetes</taxon>
        <taxon>Mycobacteriales</taxon>
        <taxon>Mycobacteriaceae</taxon>
        <taxon>Mycolicibacterium</taxon>
    </lineage>
</organism>
<gene>
    <name evidence="1" type="ORF">MDOR_09980</name>
</gene>
<sequence length="58" mass="6416">MARIESDVLEEFINRLAQSDAVPSTVSESLRTLLTQEKLPKPELLVALYATESGDRLA</sequence>